<dbReference type="Gene3D" id="1.20.1250.20">
    <property type="entry name" value="MFS general substrate transporter like domains"/>
    <property type="match status" value="1"/>
</dbReference>
<feature type="transmembrane region" description="Helical" evidence="4">
    <location>
        <begin position="237"/>
        <end position="255"/>
    </location>
</feature>
<dbReference type="AlphaFoldDB" id="A0A212RUH5"/>
<feature type="transmembrane region" description="Helical" evidence="4">
    <location>
        <begin position="67"/>
        <end position="84"/>
    </location>
</feature>
<protein>
    <submittedName>
        <fullName evidence="6">Predicted arabinose efflux permease, MFS family</fullName>
    </submittedName>
</protein>
<dbReference type="SUPFAM" id="SSF103473">
    <property type="entry name" value="MFS general substrate transporter"/>
    <property type="match status" value="1"/>
</dbReference>
<dbReference type="PANTHER" id="PTHR42910">
    <property type="entry name" value="TRANSPORTER SCO4007-RELATED"/>
    <property type="match status" value="1"/>
</dbReference>
<proteinExistence type="predicted"/>
<dbReference type="InterPro" id="IPR011701">
    <property type="entry name" value="MFS"/>
</dbReference>
<feature type="transmembrane region" description="Helical" evidence="4">
    <location>
        <begin position="154"/>
        <end position="174"/>
    </location>
</feature>
<keyword evidence="7" id="KW-1185">Reference proteome</keyword>
<evidence type="ECO:0000256" key="3">
    <source>
        <dbReference type="ARBA" id="ARBA00023136"/>
    </source>
</evidence>
<gene>
    <name evidence="6" type="ORF">SAMN07250955_1155</name>
</gene>
<feature type="transmembrane region" description="Helical" evidence="4">
    <location>
        <begin position="124"/>
        <end position="142"/>
    </location>
</feature>
<dbReference type="OrthoDB" id="9815356at2"/>
<reference evidence="6 7" key="1">
    <citation type="submission" date="2017-06" db="EMBL/GenBank/DDBJ databases">
        <authorList>
            <person name="Kim H.J."/>
            <person name="Triplett B.A."/>
        </authorList>
    </citation>
    <scope>NUCLEOTIDE SEQUENCE [LARGE SCALE GENOMIC DNA]</scope>
    <source>
        <strain evidence="6 7">B29T1</strain>
    </source>
</reference>
<dbReference type="GO" id="GO:0022857">
    <property type="term" value="F:transmembrane transporter activity"/>
    <property type="evidence" value="ECO:0007669"/>
    <property type="project" value="InterPro"/>
</dbReference>
<dbReference type="InterPro" id="IPR036259">
    <property type="entry name" value="MFS_trans_sf"/>
</dbReference>
<organism evidence="6 7">
    <name type="scientific">Arboricoccus pini</name>
    <dbReference type="NCBI Taxonomy" id="1963835"/>
    <lineage>
        <taxon>Bacteria</taxon>
        <taxon>Pseudomonadati</taxon>
        <taxon>Pseudomonadota</taxon>
        <taxon>Alphaproteobacteria</taxon>
        <taxon>Geminicoccales</taxon>
        <taxon>Geminicoccaceae</taxon>
        <taxon>Arboricoccus</taxon>
    </lineage>
</organism>
<keyword evidence="2 4" id="KW-1133">Transmembrane helix</keyword>
<evidence type="ECO:0000259" key="5">
    <source>
        <dbReference type="PROSITE" id="PS50850"/>
    </source>
</evidence>
<dbReference type="EMBL" id="FYEH01000015">
    <property type="protein sequence ID" value="SNB76336.1"/>
    <property type="molecule type" value="Genomic_DNA"/>
</dbReference>
<name>A0A212RUH5_9PROT</name>
<evidence type="ECO:0000256" key="1">
    <source>
        <dbReference type="ARBA" id="ARBA00022692"/>
    </source>
</evidence>
<dbReference type="InterPro" id="IPR020846">
    <property type="entry name" value="MFS_dom"/>
</dbReference>
<dbReference type="PROSITE" id="PS50850">
    <property type="entry name" value="MFS"/>
    <property type="match status" value="1"/>
</dbReference>
<dbReference type="Proteomes" id="UP000197065">
    <property type="component" value="Unassembled WGS sequence"/>
</dbReference>
<evidence type="ECO:0000256" key="4">
    <source>
        <dbReference type="SAM" id="Phobius"/>
    </source>
</evidence>
<feature type="domain" description="Major facilitator superfamily (MFS) profile" evidence="5">
    <location>
        <begin position="1"/>
        <end position="381"/>
    </location>
</feature>
<evidence type="ECO:0000313" key="6">
    <source>
        <dbReference type="EMBL" id="SNB76336.1"/>
    </source>
</evidence>
<feature type="transmembrane region" description="Helical" evidence="4">
    <location>
        <begin position="31"/>
        <end position="55"/>
    </location>
</feature>
<keyword evidence="1 4" id="KW-0812">Transmembrane</keyword>
<feature type="transmembrane region" description="Helical" evidence="4">
    <location>
        <begin position="211"/>
        <end position="231"/>
    </location>
</feature>
<evidence type="ECO:0000313" key="7">
    <source>
        <dbReference type="Proteomes" id="UP000197065"/>
    </source>
</evidence>
<dbReference type="CDD" id="cd17324">
    <property type="entry name" value="MFS_NepI_like"/>
    <property type="match status" value="1"/>
</dbReference>
<evidence type="ECO:0000256" key="2">
    <source>
        <dbReference type="ARBA" id="ARBA00022989"/>
    </source>
</evidence>
<feature type="transmembrane region" description="Helical" evidence="4">
    <location>
        <begin position="90"/>
        <end position="112"/>
    </location>
</feature>
<dbReference type="Pfam" id="PF07690">
    <property type="entry name" value="MFS_1"/>
    <property type="match status" value="2"/>
</dbReference>
<feature type="transmembrane region" description="Helical" evidence="4">
    <location>
        <begin position="267"/>
        <end position="284"/>
    </location>
</feature>
<feature type="transmembrane region" description="Helical" evidence="4">
    <location>
        <begin position="329"/>
        <end position="348"/>
    </location>
</feature>
<accession>A0A212RUH5</accession>
<dbReference type="PANTHER" id="PTHR42910:SF1">
    <property type="entry name" value="MAJOR FACILITATOR SUPERFAMILY (MFS) PROFILE DOMAIN-CONTAINING PROTEIN"/>
    <property type="match status" value="1"/>
</dbReference>
<keyword evidence="3 4" id="KW-0472">Membrane</keyword>
<sequence length="381" mass="39821">MTFVFALACGAMVANIYYAQPLIELIGPELGLHAALAGLVVTVTQLGYGAGLVFLVSLADLVENRRLILVIVGGAIVGSLIVAFSSNAWIFFAGSFMVGFCSVGAQILVPLASHLTPPSQRGRVIGNVMAGLLTGIMLARPFSSSVAALVGWRGIFVVSALIMLGLALILMRMLPTRRPQAGMHYGQILLSLVRLFLTLPELRRRTAYQGLMFAGFNLFWTAVPLVLSHSLGFGQRGIALFALAGAGGALMAPIAGRLADRGYTRPAVGIAMATLAAAFGLAGWAGLSGAILALAFAAVVLDAAVQTNQILSQRAVYELGVEIRGRLNAVYMMVVFLCGAVGSMAATLSYEAGGWPLTATIGVGLGLVALGFYATEFRARR</sequence>
<feature type="transmembrane region" description="Helical" evidence="4">
    <location>
        <begin position="354"/>
        <end position="375"/>
    </location>
</feature>
<feature type="transmembrane region" description="Helical" evidence="4">
    <location>
        <begin position="290"/>
        <end position="308"/>
    </location>
</feature>